<dbReference type="Gene3D" id="3.30.200.20">
    <property type="entry name" value="Phosphorylase Kinase, domain 1"/>
    <property type="match status" value="1"/>
</dbReference>
<feature type="domain" description="ACT" evidence="11">
    <location>
        <begin position="183"/>
        <end position="260"/>
    </location>
</feature>
<dbReference type="PANTHER" id="PTHR44329">
    <property type="entry name" value="SERINE/THREONINE-PROTEIN KINASE TNNI3K-RELATED"/>
    <property type="match status" value="1"/>
</dbReference>
<dbReference type="Gene3D" id="1.10.510.10">
    <property type="entry name" value="Transferase(Phosphotransferase) domain 1"/>
    <property type="match status" value="1"/>
</dbReference>
<dbReference type="InterPro" id="IPR011009">
    <property type="entry name" value="Kinase-like_dom_sf"/>
</dbReference>
<evidence type="ECO:0000259" key="10">
    <source>
        <dbReference type="PROSITE" id="PS50011"/>
    </source>
</evidence>
<dbReference type="InterPro" id="IPR045865">
    <property type="entry name" value="ACT-like_dom_sf"/>
</dbReference>
<gene>
    <name evidence="12" type="ORF">TSPGSL018_11383</name>
</gene>
<dbReference type="SMART" id="SM00220">
    <property type="entry name" value="S_TKc"/>
    <property type="match status" value="1"/>
</dbReference>
<dbReference type="GO" id="GO:0004674">
    <property type="term" value="F:protein serine/threonine kinase activity"/>
    <property type="evidence" value="ECO:0007669"/>
    <property type="project" value="UniProtKB-KW"/>
</dbReference>
<dbReference type="InterPro" id="IPR002912">
    <property type="entry name" value="ACT_dom"/>
</dbReference>
<dbReference type="InterPro" id="IPR008271">
    <property type="entry name" value="Ser/Thr_kinase_AS"/>
</dbReference>
<keyword evidence="4" id="KW-0808">Transferase</keyword>
<dbReference type="PROSITE" id="PS50011">
    <property type="entry name" value="PROTEIN_KINASE_DOM"/>
    <property type="match status" value="1"/>
</dbReference>
<dbReference type="EC" id="2.7.11.1" evidence="2"/>
<dbReference type="PROSITE" id="PS51671">
    <property type="entry name" value="ACT"/>
    <property type="match status" value="1"/>
</dbReference>
<name>A0A061R9A4_9CHLO</name>
<dbReference type="PRINTS" id="PR00109">
    <property type="entry name" value="TYRKINASE"/>
</dbReference>
<evidence type="ECO:0000256" key="7">
    <source>
        <dbReference type="ARBA" id="ARBA00022840"/>
    </source>
</evidence>
<reference evidence="12" key="1">
    <citation type="submission" date="2014-05" db="EMBL/GenBank/DDBJ databases">
        <title>The transcriptome of the halophilic microalga Tetraselmis sp. GSL018 isolated from the Great Salt Lake, Utah.</title>
        <authorList>
            <person name="Jinkerson R.E."/>
            <person name="D'Adamo S."/>
            <person name="Posewitz M.C."/>
        </authorList>
    </citation>
    <scope>NUCLEOTIDE SEQUENCE</scope>
    <source>
        <strain evidence="12">GSL018</strain>
    </source>
</reference>
<keyword evidence="7" id="KW-0067">ATP-binding</keyword>
<evidence type="ECO:0000259" key="11">
    <source>
        <dbReference type="PROSITE" id="PS51671"/>
    </source>
</evidence>
<evidence type="ECO:0000256" key="4">
    <source>
        <dbReference type="ARBA" id="ARBA00022679"/>
    </source>
</evidence>
<keyword evidence="6" id="KW-0418">Kinase</keyword>
<dbReference type="FunFam" id="3.30.200.20:FF:000060">
    <property type="entry name" value="Serine/threonine-protein kinase isoform 1"/>
    <property type="match status" value="1"/>
</dbReference>
<dbReference type="Pfam" id="PF07714">
    <property type="entry name" value="PK_Tyr_Ser-Thr"/>
    <property type="match status" value="1"/>
</dbReference>
<comment type="catalytic activity">
    <reaction evidence="8">
        <text>L-threonyl-[protein] + ATP = O-phospho-L-threonyl-[protein] + ADP + H(+)</text>
        <dbReference type="Rhea" id="RHEA:46608"/>
        <dbReference type="Rhea" id="RHEA-COMP:11060"/>
        <dbReference type="Rhea" id="RHEA-COMP:11605"/>
        <dbReference type="ChEBI" id="CHEBI:15378"/>
        <dbReference type="ChEBI" id="CHEBI:30013"/>
        <dbReference type="ChEBI" id="CHEBI:30616"/>
        <dbReference type="ChEBI" id="CHEBI:61977"/>
        <dbReference type="ChEBI" id="CHEBI:456216"/>
        <dbReference type="EC" id="2.7.11.1"/>
    </reaction>
</comment>
<evidence type="ECO:0000256" key="9">
    <source>
        <dbReference type="ARBA" id="ARBA00048679"/>
    </source>
</evidence>
<feature type="domain" description="Protein kinase" evidence="10">
    <location>
        <begin position="296"/>
        <end position="547"/>
    </location>
</feature>
<evidence type="ECO:0000256" key="2">
    <source>
        <dbReference type="ARBA" id="ARBA00012513"/>
    </source>
</evidence>
<dbReference type="InterPro" id="IPR000719">
    <property type="entry name" value="Prot_kinase_dom"/>
</dbReference>
<organism evidence="12">
    <name type="scientific">Tetraselmis sp. GSL018</name>
    <dbReference type="NCBI Taxonomy" id="582737"/>
    <lineage>
        <taxon>Eukaryota</taxon>
        <taxon>Viridiplantae</taxon>
        <taxon>Chlorophyta</taxon>
        <taxon>core chlorophytes</taxon>
        <taxon>Chlorodendrophyceae</taxon>
        <taxon>Chlorodendrales</taxon>
        <taxon>Chlorodendraceae</taxon>
        <taxon>Tetraselmis</taxon>
    </lineage>
</organism>
<keyword evidence="5" id="KW-0547">Nucleotide-binding</keyword>
<evidence type="ECO:0000256" key="3">
    <source>
        <dbReference type="ARBA" id="ARBA00022527"/>
    </source>
</evidence>
<evidence type="ECO:0000256" key="1">
    <source>
        <dbReference type="ARBA" id="ARBA00010507"/>
    </source>
</evidence>
<dbReference type="SUPFAM" id="SSF55021">
    <property type="entry name" value="ACT-like"/>
    <property type="match status" value="1"/>
</dbReference>
<sequence>ILHLGSTCSLKSVRLTSFGTLGRQKGLGMGSFPRATKLQICEHFLEQLKRRTDLCLHEKEIDEIRQHFKSLPSRYALDVNTDSLDVLNHKRLLDCARTEEGAVSFQVRPVDVSATRPASEGGFLNYSPVYSGSVLSAETRGVRNWSGLPRPAFGSSPNLQALAMEADDDTGSAAGDRPLTFFEITVAARDKPKLLCMLTDCLSGCGLNIREAHAFNTQDNLSLDVFVVDGWDPQLQESLEEALHSRFQSLHFDTAEERNQVAEMAMQSDASPDKLPAFHEGLHSPSNDWELDPKALHFDGKIASGAFGDLYKGTYCGQDVAVKILKDVDNSSQQFQEFMQEVTIMKKVRHKNIVQFIGACTVRPNLCIVFEFMTNGSLFDIIRREGGLPPPTVVKVALSVARGMNYLHQCRIIHRDLKAANLLMDSSGVVKIADFGVARVLTDNGNMTAETGTYRWMAPEVIEHRPYNYKADVFSFGIVVWELLTGQVPHLGLTPLQAAVAVVQKNLRPPFRDDFPDPLKEIMCLCWRKNPDERPDFSELVGRLEAIAGMFPDAKSSASALKELMEPRKGREGLFSKFSFGAKARHP</sequence>
<feature type="non-terminal residue" evidence="12">
    <location>
        <position position="1"/>
    </location>
</feature>
<dbReference type="PROSITE" id="PS00108">
    <property type="entry name" value="PROTEIN_KINASE_ST"/>
    <property type="match status" value="1"/>
</dbReference>
<dbReference type="AlphaFoldDB" id="A0A061R9A4"/>
<dbReference type="GO" id="GO:0005524">
    <property type="term" value="F:ATP binding"/>
    <property type="evidence" value="ECO:0007669"/>
    <property type="project" value="UniProtKB-KW"/>
</dbReference>
<dbReference type="SUPFAM" id="SSF56112">
    <property type="entry name" value="Protein kinase-like (PK-like)"/>
    <property type="match status" value="1"/>
</dbReference>
<keyword evidence="3" id="KW-0723">Serine/threonine-protein kinase</keyword>
<evidence type="ECO:0000256" key="6">
    <source>
        <dbReference type="ARBA" id="ARBA00022777"/>
    </source>
</evidence>
<accession>A0A061R9A4</accession>
<dbReference type="InterPro" id="IPR001245">
    <property type="entry name" value="Ser-Thr/Tyr_kinase_cat_dom"/>
</dbReference>
<evidence type="ECO:0000313" key="12">
    <source>
        <dbReference type="EMBL" id="JAC67354.1"/>
    </source>
</evidence>
<comment type="similarity">
    <text evidence="1">Belongs to the protein kinase superfamily. TKL Ser/Thr protein kinase family. RAF subfamily.</text>
</comment>
<dbReference type="PANTHER" id="PTHR44329:SF261">
    <property type="entry name" value="ZINC FINGER CONTAINING PROTEIN KINASE-RELATED"/>
    <property type="match status" value="1"/>
</dbReference>
<comment type="catalytic activity">
    <reaction evidence="9">
        <text>L-seryl-[protein] + ATP = O-phospho-L-seryl-[protein] + ADP + H(+)</text>
        <dbReference type="Rhea" id="RHEA:17989"/>
        <dbReference type="Rhea" id="RHEA-COMP:9863"/>
        <dbReference type="Rhea" id="RHEA-COMP:11604"/>
        <dbReference type="ChEBI" id="CHEBI:15378"/>
        <dbReference type="ChEBI" id="CHEBI:29999"/>
        <dbReference type="ChEBI" id="CHEBI:30616"/>
        <dbReference type="ChEBI" id="CHEBI:83421"/>
        <dbReference type="ChEBI" id="CHEBI:456216"/>
        <dbReference type="EC" id="2.7.11.1"/>
    </reaction>
</comment>
<dbReference type="CDD" id="cd13999">
    <property type="entry name" value="STKc_MAP3K-like"/>
    <property type="match status" value="1"/>
</dbReference>
<evidence type="ECO:0000256" key="5">
    <source>
        <dbReference type="ARBA" id="ARBA00022741"/>
    </source>
</evidence>
<evidence type="ECO:0000256" key="8">
    <source>
        <dbReference type="ARBA" id="ARBA00047899"/>
    </source>
</evidence>
<protein>
    <recommendedName>
        <fullName evidence="2">non-specific serine/threonine protein kinase</fullName>
        <ecNumber evidence="2">2.7.11.1</ecNumber>
    </recommendedName>
</protein>
<proteinExistence type="inferred from homology"/>
<dbReference type="EMBL" id="GBEZ01019166">
    <property type="protein sequence ID" value="JAC67354.1"/>
    <property type="molecule type" value="Transcribed_RNA"/>
</dbReference>
<dbReference type="InterPro" id="IPR051681">
    <property type="entry name" value="Ser/Thr_Kinases-Pseudokinases"/>
</dbReference>